<keyword evidence="2" id="KW-1185">Reference proteome</keyword>
<dbReference type="WBParaSite" id="OFLC_0001117701-mRNA-1">
    <property type="protein sequence ID" value="OFLC_0001117701-mRNA-1"/>
    <property type="gene ID" value="OFLC_0001117701"/>
</dbReference>
<dbReference type="Proteomes" id="UP000267606">
    <property type="component" value="Unassembled WGS sequence"/>
</dbReference>
<name>A0A183HUL5_9BILA</name>
<dbReference type="AlphaFoldDB" id="A0A183HUL5"/>
<evidence type="ECO:0000313" key="1">
    <source>
        <dbReference type="EMBL" id="VDO74461.1"/>
    </source>
</evidence>
<proteinExistence type="predicted"/>
<reference evidence="1 2" key="2">
    <citation type="submission" date="2018-11" db="EMBL/GenBank/DDBJ databases">
        <authorList>
            <consortium name="Pathogen Informatics"/>
        </authorList>
    </citation>
    <scope>NUCLEOTIDE SEQUENCE [LARGE SCALE GENOMIC DNA]</scope>
</reference>
<evidence type="ECO:0000313" key="2">
    <source>
        <dbReference type="Proteomes" id="UP000267606"/>
    </source>
</evidence>
<gene>
    <name evidence="1" type="ORF">OFLC_LOCUS11180</name>
</gene>
<protein>
    <submittedName>
        <fullName evidence="1 3">Uncharacterized protein</fullName>
    </submittedName>
</protein>
<accession>A0A183HUL5</accession>
<evidence type="ECO:0000313" key="3">
    <source>
        <dbReference type="WBParaSite" id="OFLC_0001117701-mRNA-1"/>
    </source>
</evidence>
<organism evidence="3">
    <name type="scientific">Onchocerca flexuosa</name>
    <dbReference type="NCBI Taxonomy" id="387005"/>
    <lineage>
        <taxon>Eukaryota</taxon>
        <taxon>Metazoa</taxon>
        <taxon>Ecdysozoa</taxon>
        <taxon>Nematoda</taxon>
        <taxon>Chromadorea</taxon>
        <taxon>Rhabditida</taxon>
        <taxon>Spirurina</taxon>
        <taxon>Spiruromorpha</taxon>
        <taxon>Filarioidea</taxon>
        <taxon>Onchocercidae</taxon>
        <taxon>Onchocerca</taxon>
    </lineage>
</organism>
<sequence>MMHVGHVMVLDLCSVIHVPQTSVIDRSDIVDHVVKRGKIQCYIIVV</sequence>
<reference evidence="3" key="1">
    <citation type="submission" date="2016-06" db="UniProtKB">
        <authorList>
            <consortium name="WormBaseParasite"/>
        </authorList>
    </citation>
    <scope>IDENTIFICATION</scope>
</reference>
<dbReference type="EMBL" id="UZAJ01015815">
    <property type="protein sequence ID" value="VDO74461.1"/>
    <property type="molecule type" value="Genomic_DNA"/>
</dbReference>